<feature type="transmembrane region" description="Helical" evidence="3">
    <location>
        <begin position="633"/>
        <end position="655"/>
    </location>
</feature>
<dbReference type="GO" id="GO:0016787">
    <property type="term" value="F:hydrolase activity"/>
    <property type="evidence" value="ECO:0007669"/>
    <property type="project" value="InterPro"/>
</dbReference>
<reference evidence="5 6" key="1">
    <citation type="submission" date="2017-02" db="EMBL/GenBank/DDBJ databases">
        <authorList>
            <person name="Peterson S.W."/>
        </authorList>
    </citation>
    <scope>NUCLEOTIDE SEQUENCE [LARGE SCALE GENOMIC DNA]</scope>
    <source>
        <strain evidence="5 6">VKM Ac-2059</strain>
    </source>
</reference>
<dbReference type="InterPro" id="IPR029058">
    <property type="entry name" value="AB_hydrolase_fold"/>
</dbReference>
<dbReference type="InterPro" id="IPR000383">
    <property type="entry name" value="Xaa-Pro-like_dom"/>
</dbReference>
<dbReference type="Proteomes" id="UP000190857">
    <property type="component" value="Unassembled WGS sequence"/>
</dbReference>
<feature type="compositionally biased region" description="Polar residues" evidence="2">
    <location>
        <begin position="13"/>
        <end position="25"/>
    </location>
</feature>
<accession>A0A1T5L0B9</accession>
<feature type="transmembrane region" description="Helical" evidence="3">
    <location>
        <begin position="51"/>
        <end position="70"/>
    </location>
</feature>
<keyword evidence="3" id="KW-1133">Transmembrane helix</keyword>
<proteinExistence type="inferred from homology"/>
<keyword evidence="3" id="KW-0472">Membrane</keyword>
<dbReference type="EMBL" id="FUZP01000003">
    <property type="protein sequence ID" value="SKC69532.1"/>
    <property type="molecule type" value="Genomic_DNA"/>
</dbReference>
<feature type="transmembrane region" description="Helical" evidence="3">
    <location>
        <begin position="352"/>
        <end position="376"/>
    </location>
</feature>
<evidence type="ECO:0000259" key="4">
    <source>
        <dbReference type="Pfam" id="PF02129"/>
    </source>
</evidence>
<protein>
    <submittedName>
        <fullName evidence="5">X-Pro dipeptidyl-peptidase (S15 family)</fullName>
    </submittedName>
</protein>
<gene>
    <name evidence="5" type="ORF">SAMN06309945_2832</name>
</gene>
<evidence type="ECO:0000313" key="6">
    <source>
        <dbReference type="Proteomes" id="UP000190857"/>
    </source>
</evidence>
<feature type="transmembrane region" description="Helical" evidence="3">
    <location>
        <begin position="532"/>
        <end position="553"/>
    </location>
</feature>
<dbReference type="Gene3D" id="3.40.50.1820">
    <property type="entry name" value="alpha/beta hydrolase"/>
    <property type="match status" value="1"/>
</dbReference>
<dbReference type="PANTHER" id="PTHR22946:SF0">
    <property type="entry name" value="DIENELACTONE HYDROLASE DOMAIN-CONTAINING PROTEIN"/>
    <property type="match status" value="1"/>
</dbReference>
<organism evidence="5 6">
    <name type="scientific">Okibacterium fritillariae</name>
    <dbReference type="NCBI Taxonomy" id="123320"/>
    <lineage>
        <taxon>Bacteria</taxon>
        <taxon>Bacillati</taxon>
        <taxon>Actinomycetota</taxon>
        <taxon>Actinomycetes</taxon>
        <taxon>Micrococcales</taxon>
        <taxon>Microbacteriaceae</taxon>
        <taxon>Okibacterium</taxon>
    </lineage>
</organism>
<feature type="transmembrane region" description="Helical" evidence="3">
    <location>
        <begin position="600"/>
        <end position="621"/>
    </location>
</feature>
<sequence length="656" mass="71751">MGALVIKGDAQQFMDTSSTGRSATPSRRHTEARTTDSGPASPLPFIRRNSFWLALSLLLCLVSAVGAFFVQTNGATVAVKDMRWETSSGRELSALLFKPDTATAENKAPVIVVSHGWWNSREMQDANYVELAKRGYVVISIDMYGHGNSDPLPLGGESENGTGMYDAVKLAAQLPYIDPAKIGIEGHSNGARAANYSVIADNQAETPLISAVLLVDNEAFYTDLEDPTTYVNNYGARDVGLVADQYDEFFFRSYDADGAALTTPREFVGTPNAQSFLHFGEGDSTDKRTAGEYYEQSVDGEDAVRVLYTPAQTHPWGPFSKQTTEYTIDFFEKTLGAPGPLAADSQTWQIKAFFNAIGLIGFGMFLVAFTKALLGTRAFAGLRRTEPFQLNPSTRKGLYWFWGALVVSALFSGWSYIALSQSTALAPIIYNSAPTFIVQGAPFFIGLWAAINGVFSIVVMVVSYLLFGRKNGQNLREVGILPGWKAILQSIGLGLVVVVAAFGIVFLVDYFFKTDFRIWVLAVKAFTPDKVWIAVLYLPLFLVYYVANSVAINSFNRFTIRKKEWVNTAILALFNALPVLVLVIAQYWTFFVTGDLIPGFAGIFGIWLFPVIVILAAAAVISRKIYRATNNPYLGGFIIASVVTVISVTNTLTVVS</sequence>
<dbReference type="AlphaFoldDB" id="A0A1T5L0B9"/>
<dbReference type="Pfam" id="PF02129">
    <property type="entry name" value="Peptidase_S15"/>
    <property type="match status" value="1"/>
</dbReference>
<comment type="similarity">
    <text evidence="1">Belongs to the AB hydrolase superfamily.</text>
</comment>
<name>A0A1T5L0B9_9MICO</name>
<evidence type="ECO:0000256" key="2">
    <source>
        <dbReference type="SAM" id="MobiDB-lite"/>
    </source>
</evidence>
<dbReference type="PANTHER" id="PTHR22946">
    <property type="entry name" value="DIENELACTONE HYDROLASE DOMAIN-CONTAINING PROTEIN-RELATED"/>
    <property type="match status" value="1"/>
</dbReference>
<feature type="transmembrane region" description="Helical" evidence="3">
    <location>
        <begin position="397"/>
        <end position="417"/>
    </location>
</feature>
<evidence type="ECO:0000256" key="3">
    <source>
        <dbReference type="SAM" id="Phobius"/>
    </source>
</evidence>
<keyword evidence="6" id="KW-1185">Reference proteome</keyword>
<dbReference type="STRING" id="123320.SAMN06309945_2832"/>
<feature type="transmembrane region" description="Helical" evidence="3">
    <location>
        <begin position="565"/>
        <end position="588"/>
    </location>
</feature>
<evidence type="ECO:0000313" key="5">
    <source>
        <dbReference type="EMBL" id="SKC69532.1"/>
    </source>
</evidence>
<feature type="transmembrane region" description="Helical" evidence="3">
    <location>
        <begin position="443"/>
        <end position="467"/>
    </location>
</feature>
<feature type="domain" description="Xaa-Pro dipeptidyl-peptidase-like" evidence="4">
    <location>
        <begin position="89"/>
        <end position="194"/>
    </location>
</feature>
<keyword evidence="3" id="KW-0812">Transmembrane</keyword>
<dbReference type="InterPro" id="IPR050261">
    <property type="entry name" value="FrsA_esterase"/>
</dbReference>
<feature type="transmembrane region" description="Helical" evidence="3">
    <location>
        <begin position="487"/>
        <end position="512"/>
    </location>
</feature>
<feature type="region of interest" description="Disordered" evidence="2">
    <location>
        <begin position="13"/>
        <end position="39"/>
    </location>
</feature>
<dbReference type="SUPFAM" id="SSF53474">
    <property type="entry name" value="alpha/beta-Hydrolases"/>
    <property type="match status" value="1"/>
</dbReference>
<evidence type="ECO:0000256" key="1">
    <source>
        <dbReference type="ARBA" id="ARBA00008645"/>
    </source>
</evidence>